<feature type="compositionally biased region" description="Basic and acidic residues" evidence="1">
    <location>
        <begin position="104"/>
        <end position="118"/>
    </location>
</feature>
<dbReference type="SMART" id="SM00318">
    <property type="entry name" value="SNc"/>
    <property type="match status" value="1"/>
</dbReference>
<feature type="domain" description="TNase-like" evidence="2">
    <location>
        <begin position="216"/>
        <end position="340"/>
    </location>
</feature>
<dbReference type="Gene3D" id="2.40.50.90">
    <property type="match status" value="1"/>
</dbReference>
<protein>
    <recommendedName>
        <fullName evidence="2">TNase-like domain-containing protein</fullName>
    </recommendedName>
</protein>
<dbReference type="RefSeq" id="WP_119525623.1">
    <property type="nucleotide sequence ID" value="NZ_NRHC01000100.1"/>
</dbReference>
<dbReference type="Proteomes" id="UP000265691">
    <property type="component" value="Unassembled WGS sequence"/>
</dbReference>
<evidence type="ECO:0000313" key="4">
    <source>
        <dbReference type="Proteomes" id="UP000265691"/>
    </source>
</evidence>
<evidence type="ECO:0000313" key="3">
    <source>
        <dbReference type="EMBL" id="RIY31341.1"/>
    </source>
</evidence>
<comment type="caution">
    <text evidence="3">The sequence shown here is derived from an EMBL/GenBank/DDBJ whole genome shotgun (WGS) entry which is preliminary data.</text>
</comment>
<reference evidence="3 4" key="1">
    <citation type="submission" date="2017-08" db="EMBL/GenBank/DDBJ databases">
        <title>Reclassification of Bisgaard taxon 37 and 44.</title>
        <authorList>
            <person name="Christensen H."/>
        </authorList>
    </citation>
    <scope>NUCLEOTIDE SEQUENCE [LARGE SCALE GENOMIC DNA]</scope>
    <source>
        <strain evidence="3 4">B96_3</strain>
    </source>
</reference>
<proteinExistence type="predicted"/>
<dbReference type="EMBL" id="NRHC01000100">
    <property type="protein sequence ID" value="RIY31341.1"/>
    <property type="molecule type" value="Genomic_DNA"/>
</dbReference>
<name>A0A3A1Y1K6_9GAMM</name>
<dbReference type="InterPro" id="IPR035437">
    <property type="entry name" value="SNase_OB-fold_sf"/>
</dbReference>
<accession>A0A3A1Y1K6</accession>
<dbReference type="OrthoDB" id="5676129at2"/>
<dbReference type="AlphaFoldDB" id="A0A3A1Y1K6"/>
<evidence type="ECO:0000256" key="1">
    <source>
        <dbReference type="SAM" id="MobiDB-lite"/>
    </source>
</evidence>
<dbReference type="InterPro" id="IPR016071">
    <property type="entry name" value="Staphylococal_nuclease_OB-fold"/>
</dbReference>
<keyword evidence="4" id="KW-1185">Reference proteome</keyword>
<sequence length="340" mass="38235">MQILISNKFILSMFLAVTSMVPSFAKLLPGDVIYLATTDLLQTANLSSALTITSAEQDQVSLVNHASLANQGSLVNQAGQAHKNHRASQGMNYAQVNFDQAREPYREGNPQDRPEIKQEPYSNSSRNTRQRDKFDKPNAYFARSSALQQGVGFNDFSLYDNSRVFTLDDVVLSFTEGIVTKDNSSLTFRNNSLVDYAIIDNQQVQLAFTNFVNQYQLPSCLVVEVFSGDTISCYFPHLNQTRVVKFYAVDGLKGKNAYRAYTLLCKTIVNQRVAVQALSSYQEPSVLAFIYWQGVNLNYRLVQLGVVKVDHLYEDNNAVFQAFLVAQQQAQLESLGLWRN</sequence>
<evidence type="ECO:0000259" key="2">
    <source>
        <dbReference type="SMART" id="SM00318"/>
    </source>
</evidence>
<organism evidence="3 4">
    <name type="scientific">Psittacicella hinzii</name>
    <dbReference type="NCBI Taxonomy" id="2028575"/>
    <lineage>
        <taxon>Bacteria</taxon>
        <taxon>Pseudomonadati</taxon>
        <taxon>Pseudomonadota</taxon>
        <taxon>Gammaproteobacteria</taxon>
        <taxon>Pasteurellales</taxon>
        <taxon>Psittacicellaceae</taxon>
        <taxon>Psittacicella</taxon>
    </lineage>
</organism>
<dbReference type="SUPFAM" id="SSF50199">
    <property type="entry name" value="Staphylococcal nuclease"/>
    <property type="match status" value="1"/>
</dbReference>
<gene>
    <name evidence="3" type="ORF">CKF54_06880</name>
</gene>
<feature type="region of interest" description="Disordered" evidence="1">
    <location>
        <begin position="104"/>
        <end position="134"/>
    </location>
</feature>
<dbReference type="Pfam" id="PF00565">
    <property type="entry name" value="SNase"/>
    <property type="match status" value="1"/>
</dbReference>